<sequence>MHDGPAVGIKVIAPSDSNLFEATRAIYVGTGGDLNVQMFDGTTAIIPAMPTGMYPISVVKVLATSTTAAGIRGFY</sequence>
<dbReference type="OrthoDB" id="7916272at2"/>
<name>A0A1I2D1A1_9BACL</name>
<dbReference type="Proteomes" id="UP000183410">
    <property type="component" value="Unassembled WGS sequence"/>
</dbReference>
<evidence type="ECO:0000313" key="1">
    <source>
        <dbReference type="EMBL" id="SFE74347.1"/>
    </source>
</evidence>
<dbReference type="EMBL" id="FONN01000006">
    <property type="protein sequence ID" value="SFE74347.1"/>
    <property type="molecule type" value="Genomic_DNA"/>
</dbReference>
<dbReference type="AlphaFoldDB" id="A0A1I2D1A1"/>
<keyword evidence="2" id="KW-1185">Reference proteome</keyword>
<proteinExistence type="predicted"/>
<protein>
    <submittedName>
        <fullName evidence="1">Uncharacterized protein</fullName>
    </submittedName>
</protein>
<organism evidence="1 2">
    <name type="scientific">Paenibacillus algorifonticola</name>
    <dbReference type="NCBI Taxonomy" id="684063"/>
    <lineage>
        <taxon>Bacteria</taxon>
        <taxon>Bacillati</taxon>
        <taxon>Bacillota</taxon>
        <taxon>Bacilli</taxon>
        <taxon>Bacillales</taxon>
        <taxon>Paenibacillaceae</taxon>
        <taxon>Paenibacillus</taxon>
    </lineage>
</organism>
<gene>
    <name evidence="1" type="ORF">SAMN04487969_10642</name>
</gene>
<dbReference type="RefSeq" id="WP_046231815.1">
    <property type="nucleotide sequence ID" value="NZ_FONN01000006.1"/>
</dbReference>
<accession>A0A1I2D1A1</accession>
<evidence type="ECO:0000313" key="2">
    <source>
        <dbReference type="Proteomes" id="UP000183410"/>
    </source>
</evidence>
<reference evidence="2" key="1">
    <citation type="submission" date="2016-10" db="EMBL/GenBank/DDBJ databases">
        <authorList>
            <person name="Varghese N."/>
            <person name="Submissions S."/>
        </authorList>
    </citation>
    <scope>NUCLEOTIDE SEQUENCE [LARGE SCALE GENOMIC DNA]</scope>
    <source>
        <strain evidence="2">CGMCC 1.10223</strain>
    </source>
</reference>